<evidence type="ECO:0000313" key="2">
    <source>
        <dbReference type="Proteomes" id="UP000257109"/>
    </source>
</evidence>
<comment type="caution">
    <text evidence="1">The sequence shown here is derived from an EMBL/GenBank/DDBJ whole genome shotgun (WGS) entry which is preliminary data.</text>
</comment>
<dbReference type="PANTHER" id="PTHR32387:SF3">
    <property type="entry name" value="ATP_DNA BINDING PROTEIN"/>
    <property type="match status" value="1"/>
</dbReference>
<keyword evidence="2" id="KW-1185">Reference proteome</keyword>
<dbReference type="InterPro" id="IPR052957">
    <property type="entry name" value="Auxin_embryo_med"/>
</dbReference>
<name>A0A371I902_MUCPR</name>
<dbReference type="EMBL" id="QJKJ01000627">
    <property type="protein sequence ID" value="RDY11517.1"/>
    <property type="molecule type" value="Genomic_DNA"/>
</dbReference>
<dbReference type="Proteomes" id="UP000257109">
    <property type="component" value="Unassembled WGS sequence"/>
</dbReference>
<dbReference type="PANTHER" id="PTHR32387">
    <property type="entry name" value="WU:FJ29H11"/>
    <property type="match status" value="1"/>
</dbReference>
<accession>A0A371I902</accession>
<dbReference type="STRING" id="157652.A0A371I902"/>
<feature type="non-terminal residue" evidence="1">
    <location>
        <position position="1"/>
    </location>
</feature>
<organism evidence="1 2">
    <name type="scientific">Mucuna pruriens</name>
    <name type="common">Velvet bean</name>
    <name type="synonym">Dolichos pruriens</name>
    <dbReference type="NCBI Taxonomy" id="157652"/>
    <lineage>
        <taxon>Eukaryota</taxon>
        <taxon>Viridiplantae</taxon>
        <taxon>Streptophyta</taxon>
        <taxon>Embryophyta</taxon>
        <taxon>Tracheophyta</taxon>
        <taxon>Spermatophyta</taxon>
        <taxon>Magnoliopsida</taxon>
        <taxon>eudicotyledons</taxon>
        <taxon>Gunneridae</taxon>
        <taxon>Pentapetalae</taxon>
        <taxon>rosids</taxon>
        <taxon>fabids</taxon>
        <taxon>Fabales</taxon>
        <taxon>Fabaceae</taxon>
        <taxon>Papilionoideae</taxon>
        <taxon>50 kb inversion clade</taxon>
        <taxon>NPAAA clade</taxon>
        <taxon>indigoferoid/millettioid clade</taxon>
        <taxon>Phaseoleae</taxon>
        <taxon>Mucuna</taxon>
    </lineage>
</organism>
<protein>
    <submittedName>
        <fullName evidence="1">Uncharacterized protein</fullName>
    </submittedName>
</protein>
<reference evidence="1" key="1">
    <citation type="submission" date="2018-05" db="EMBL/GenBank/DDBJ databases">
        <title>Draft genome of Mucuna pruriens seed.</title>
        <authorList>
            <person name="Nnadi N.E."/>
            <person name="Vos R."/>
            <person name="Hasami M.H."/>
            <person name="Devisetty U.K."/>
            <person name="Aguiy J.C."/>
        </authorList>
    </citation>
    <scope>NUCLEOTIDE SEQUENCE [LARGE SCALE GENOMIC DNA]</scope>
    <source>
        <strain evidence="1">JCA_2017</strain>
    </source>
</reference>
<proteinExistence type="predicted"/>
<evidence type="ECO:0000313" key="1">
    <source>
        <dbReference type="EMBL" id="RDY11517.1"/>
    </source>
</evidence>
<dbReference type="OrthoDB" id="1433526at2759"/>
<gene>
    <name evidence="1" type="ORF">CR513_03806</name>
</gene>
<dbReference type="AlphaFoldDB" id="A0A371I902"/>
<sequence length="304" mass="35485">MTSGYLLTRVGGYCCPRYCILDGVAWKSISSITRLPFIDDCENCYELKSIGVVTEFKDGVKFVPKCLSFPSDPSFITLESVFSFLECITNRLSRNWLKTHAGYRPPDKCMLFDSQWNSFLKPTDGPFIDENFYGPEIASYKKELNAIRVIIDVEKGCSLVASHLDFLSDYDTIVQIYRYLSEHNWKPGDKASRKIWIPESAKWNVFIHDQDNLFGSKFYVLRDIYYKKNLPFFSFDMEVRNQPSLDDYVYLWKEGESSVEQLSYDKCSKFWMFMLKHLTTNTEKKLCSSLVKLYALFHMEKVPS</sequence>